<sequence length="144" mass="15516">MDLYPIVISVEHQLYSACAGWRAGIGKRSLKRISGSGALVACSSSYPFSAIGPVPPRLLKSQLFIWTSRAEGGDTTQRSFGARDVSPATIQGTRFSICSDKLPVHMLSSPLTAGSVQATKSLFAFRRKYQITHATGMYINQCAG</sequence>
<evidence type="ECO:0000313" key="1">
    <source>
        <dbReference type="EMBL" id="ELU44659.1"/>
    </source>
</evidence>
<organism evidence="1 2">
    <name type="scientific">Thanatephorus cucumeris (strain AG1-IA)</name>
    <name type="common">Rice sheath blight fungus</name>
    <name type="synonym">Rhizoctonia solani</name>
    <dbReference type="NCBI Taxonomy" id="983506"/>
    <lineage>
        <taxon>Eukaryota</taxon>
        <taxon>Fungi</taxon>
        <taxon>Dikarya</taxon>
        <taxon>Basidiomycota</taxon>
        <taxon>Agaricomycotina</taxon>
        <taxon>Agaricomycetes</taxon>
        <taxon>Cantharellales</taxon>
        <taxon>Ceratobasidiaceae</taxon>
        <taxon>Rhizoctonia</taxon>
        <taxon>Rhizoctonia solani AG-1</taxon>
    </lineage>
</organism>
<name>L8X7M9_THACA</name>
<dbReference type="EMBL" id="AFRT01000285">
    <property type="protein sequence ID" value="ELU44659.1"/>
    <property type="molecule type" value="Genomic_DNA"/>
</dbReference>
<protein>
    <submittedName>
        <fullName evidence="1">Uncharacterized protein</fullName>
    </submittedName>
</protein>
<evidence type="ECO:0000313" key="2">
    <source>
        <dbReference type="Proteomes" id="UP000011668"/>
    </source>
</evidence>
<accession>L8X7M9</accession>
<gene>
    <name evidence="1" type="ORF">AG1IA_01290</name>
</gene>
<dbReference type="Proteomes" id="UP000011668">
    <property type="component" value="Unassembled WGS sequence"/>
</dbReference>
<dbReference type="HOGENOM" id="CLU_1797760_0_0_1"/>
<proteinExistence type="predicted"/>
<keyword evidence="2" id="KW-1185">Reference proteome</keyword>
<reference evidence="1 2" key="1">
    <citation type="journal article" date="2013" name="Nat. Commun.">
        <title>The evolution and pathogenic mechanisms of the rice sheath blight pathogen.</title>
        <authorList>
            <person name="Zheng A."/>
            <person name="Lin R."/>
            <person name="Xu L."/>
            <person name="Qin P."/>
            <person name="Tang C."/>
            <person name="Ai P."/>
            <person name="Zhang D."/>
            <person name="Liu Y."/>
            <person name="Sun Z."/>
            <person name="Feng H."/>
            <person name="Wang Y."/>
            <person name="Chen Y."/>
            <person name="Liang X."/>
            <person name="Fu R."/>
            <person name="Li Q."/>
            <person name="Zhang J."/>
            <person name="Yu X."/>
            <person name="Xie Z."/>
            <person name="Ding L."/>
            <person name="Guan P."/>
            <person name="Tang J."/>
            <person name="Liang Y."/>
            <person name="Wang S."/>
            <person name="Deng Q."/>
            <person name="Li S."/>
            <person name="Zhu J."/>
            <person name="Wang L."/>
            <person name="Liu H."/>
            <person name="Li P."/>
        </authorList>
    </citation>
    <scope>NUCLEOTIDE SEQUENCE [LARGE SCALE GENOMIC DNA]</scope>
    <source>
        <strain evidence="2">AG-1 IA</strain>
    </source>
</reference>
<comment type="caution">
    <text evidence="1">The sequence shown here is derived from an EMBL/GenBank/DDBJ whole genome shotgun (WGS) entry which is preliminary data.</text>
</comment>
<dbReference type="AlphaFoldDB" id="L8X7M9"/>